<evidence type="ECO:0000313" key="2">
    <source>
        <dbReference type="EMBL" id="KAF8460449.1"/>
    </source>
</evidence>
<proteinExistence type="predicted"/>
<evidence type="ECO:0000256" key="1">
    <source>
        <dbReference type="SAM" id="MobiDB-lite"/>
    </source>
</evidence>
<comment type="caution">
    <text evidence="2">The sequence shown here is derived from an EMBL/GenBank/DDBJ whole genome shotgun (WGS) entry which is preliminary data.</text>
</comment>
<dbReference type="OrthoDB" id="3259198at2759"/>
<dbReference type="EMBL" id="WHVB01000181">
    <property type="protein sequence ID" value="KAF8460449.1"/>
    <property type="molecule type" value="Genomic_DNA"/>
</dbReference>
<dbReference type="Proteomes" id="UP000759537">
    <property type="component" value="Unassembled WGS sequence"/>
</dbReference>
<feature type="non-terminal residue" evidence="2">
    <location>
        <position position="1"/>
    </location>
</feature>
<protein>
    <submittedName>
        <fullName evidence="2">Uncharacterized protein</fullName>
    </submittedName>
</protein>
<organism evidence="2 3">
    <name type="scientific">Russula ochroleuca</name>
    <dbReference type="NCBI Taxonomy" id="152965"/>
    <lineage>
        <taxon>Eukaryota</taxon>
        <taxon>Fungi</taxon>
        <taxon>Dikarya</taxon>
        <taxon>Basidiomycota</taxon>
        <taxon>Agaricomycotina</taxon>
        <taxon>Agaricomycetes</taxon>
        <taxon>Russulales</taxon>
        <taxon>Russulaceae</taxon>
        <taxon>Russula</taxon>
    </lineage>
</organism>
<reference evidence="2" key="2">
    <citation type="journal article" date="2020" name="Nat. Commun.">
        <title>Large-scale genome sequencing of mycorrhizal fungi provides insights into the early evolution of symbiotic traits.</title>
        <authorList>
            <person name="Miyauchi S."/>
            <person name="Kiss E."/>
            <person name="Kuo A."/>
            <person name="Drula E."/>
            <person name="Kohler A."/>
            <person name="Sanchez-Garcia M."/>
            <person name="Morin E."/>
            <person name="Andreopoulos B."/>
            <person name="Barry K.W."/>
            <person name="Bonito G."/>
            <person name="Buee M."/>
            <person name="Carver A."/>
            <person name="Chen C."/>
            <person name="Cichocki N."/>
            <person name="Clum A."/>
            <person name="Culley D."/>
            <person name="Crous P.W."/>
            <person name="Fauchery L."/>
            <person name="Girlanda M."/>
            <person name="Hayes R.D."/>
            <person name="Keri Z."/>
            <person name="LaButti K."/>
            <person name="Lipzen A."/>
            <person name="Lombard V."/>
            <person name="Magnuson J."/>
            <person name="Maillard F."/>
            <person name="Murat C."/>
            <person name="Nolan M."/>
            <person name="Ohm R.A."/>
            <person name="Pangilinan J."/>
            <person name="Pereira M.F."/>
            <person name="Perotto S."/>
            <person name="Peter M."/>
            <person name="Pfister S."/>
            <person name="Riley R."/>
            <person name="Sitrit Y."/>
            <person name="Stielow J.B."/>
            <person name="Szollosi G."/>
            <person name="Zifcakova L."/>
            <person name="Stursova M."/>
            <person name="Spatafora J.W."/>
            <person name="Tedersoo L."/>
            <person name="Vaario L.M."/>
            <person name="Yamada A."/>
            <person name="Yan M."/>
            <person name="Wang P."/>
            <person name="Xu J."/>
            <person name="Bruns T."/>
            <person name="Baldrian P."/>
            <person name="Vilgalys R."/>
            <person name="Dunand C."/>
            <person name="Henrissat B."/>
            <person name="Grigoriev I.V."/>
            <person name="Hibbett D."/>
            <person name="Nagy L.G."/>
            <person name="Martin F.M."/>
        </authorList>
    </citation>
    <scope>NUCLEOTIDE SEQUENCE</scope>
    <source>
        <strain evidence="2">Prilba</strain>
    </source>
</reference>
<evidence type="ECO:0000313" key="3">
    <source>
        <dbReference type="Proteomes" id="UP000759537"/>
    </source>
</evidence>
<accession>A0A9P5JUI3</accession>
<keyword evidence="3" id="KW-1185">Reference proteome</keyword>
<sequence length="177" mass="19774">ENMAEAVWATLELYGLIGRIIAIVMDNASNNNTMMTSLERQHQKQDIYFSAEDAHMQCMPHTIHLAAIKAWIFLSEAKKATACSGNYQDNVTAPLSQDHNNDATAAEDPDEDLRLSDDANDDSIPALRKIIRAIHSSPQHCQTWAHEIQIMQREDSKVSDNCNAANALLMLILDVRT</sequence>
<name>A0A9P5JUI3_9AGAM</name>
<feature type="non-terminal residue" evidence="2">
    <location>
        <position position="177"/>
    </location>
</feature>
<dbReference type="AlphaFoldDB" id="A0A9P5JUI3"/>
<reference evidence="2" key="1">
    <citation type="submission" date="2019-10" db="EMBL/GenBank/DDBJ databases">
        <authorList>
            <consortium name="DOE Joint Genome Institute"/>
            <person name="Kuo A."/>
            <person name="Miyauchi S."/>
            <person name="Kiss E."/>
            <person name="Drula E."/>
            <person name="Kohler A."/>
            <person name="Sanchez-Garcia M."/>
            <person name="Andreopoulos B."/>
            <person name="Barry K.W."/>
            <person name="Bonito G."/>
            <person name="Buee M."/>
            <person name="Carver A."/>
            <person name="Chen C."/>
            <person name="Cichocki N."/>
            <person name="Clum A."/>
            <person name="Culley D."/>
            <person name="Crous P.W."/>
            <person name="Fauchery L."/>
            <person name="Girlanda M."/>
            <person name="Hayes R."/>
            <person name="Keri Z."/>
            <person name="LaButti K."/>
            <person name="Lipzen A."/>
            <person name="Lombard V."/>
            <person name="Magnuson J."/>
            <person name="Maillard F."/>
            <person name="Morin E."/>
            <person name="Murat C."/>
            <person name="Nolan M."/>
            <person name="Ohm R."/>
            <person name="Pangilinan J."/>
            <person name="Pereira M."/>
            <person name="Perotto S."/>
            <person name="Peter M."/>
            <person name="Riley R."/>
            <person name="Sitrit Y."/>
            <person name="Stielow B."/>
            <person name="Szollosi G."/>
            <person name="Zifcakova L."/>
            <person name="Stursova M."/>
            <person name="Spatafora J.W."/>
            <person name="Tedersoo L."/>
            <person name="Vaario L.-M."/>
            <person name="Yamada A."/>
            <person name="Yan M."/>
            <person name="Wang P."/>
            <person name="Xu J."/>
            <person name="Bruns T."/>
            <person name="Baldrian P."/>
            <person name="Vilgalys R."/>
            <person name="Henrissat B."/>
            <person name="Grigoriev I.V."/>
            <person name="Hibbett D."/>
            <person name="Nagy L.G."/>
            <person name="Martin F.M."/>
        </authorList>
    </citation>
    <scope>NUCLEOTIDE SEQUENCE</scope>
    <source>
        <strain evidence="2">Prilba</strain>
    </source>
</reference>
<gene>
    <name evidence="2" type="ORF">DFH94DRAFT_619568</name>
</gene>
<feature type="region of interest" description="Disordered" evidence="1">
    <location>
        <begin position="93"/>
        <end position="119"/>
    </location>
</feature>